<protein>
    <recommendedName>
        <fullName evidence="1">Fibrobacter succinogenes major paralogous domain-containing protein</fullName>
    </recommendedName>
</protein>
<dbReference type="Proteomes" id="UP000285503">
    <property type="component" value="Unassembled WGS sequence"/>
</dbReference>
<dbReference type="InterPro" id="IPR042278">
    <property type="entry name" value="Mfa-like_1_N"/>
</dbReference>
<dbReference type="Proteomes" id="UP000487596">
    <property type="component" value="Unassembled WGS sequence"/>
</dbReference>
<feature type="domain" description="Fibrobacter succinogenes major paralogous" evidence="1">
    <location>
        <begin position="301"/>
        <end position="535"/>
    </location>
</feature>
<evidence type="ECO:0000313" key="3">
    <source>
        <dbReference type="EMBL" id="RHK29616.1"/>
    </source>
</evidence>
<dbReference type="GeneID" id="69483196"/>
<dbReference type="CDD" id="cd13121">
    <property type="entry name" value="BF2867_like_C"/>
    <property type="match status" value="1"/>
</dbReference>
<evidence type="ECO:0000313" key="5">
    <source>
        <dbReference type="Proteomes" id="UP000487596"/>
    </source>
</evidence>
<dbReference type="EMBL" id="WDEH01000008">
    <property type="protein sequence ID" value="KAB6140392.1"/>
    <property type="molecule type" value="Genomic_DNA"/>
</dbReference>
<reference evidence="3 4" key="1">
    <citation type="submission" date="2018-08" db="EMBL/GenBank/DDBJ databases">
        <title>A genome reference for cultivated species of the human gut microbiota.</title>
        <authorList>
            <person name="Zou Y."/>
            <person name="Xue W."/>
            <person name="Luo G."/>
        </authorList>
    </citation>
    <scope>NUCLEOTIDE SEQUENCE [LARGE SCALE GENOMIC DNA]</scope>
    <source>
        <strain evidence="3 4">AF46-11NS</strain>
    </source>
</reference>
<dbReference type="NCBIfam" id="TIGR02145">
    <property type="entry name" value="Fib_succ_major"/>
    <property type="match status" value="1"/>
</dbReference>
<gene>
    <name evidence="3" type="ORF">DW075_01690</name>
    <name evidence="2" type="ORF">GA424_07025</name>
</gene>
<dbReference type="Gene3D" id="2.60.40.2630">
    <property type="match status" value="1"/>
</dbReference>
<dbReference type="InterPro" id="IPR025049">
    <property type="entry name" value="Mfa-like_1"/>
</dbReference>
<reference evidence="2 5" key="2">
    <citation type="journal article" date="2019" name="Nat. Med.">
        <title>A library of human gut bacterial isolates paired with longitudinal multiomics data enables mechanistic microbiome research.</title>
        <authorList>
            <person name="Poyet M."/>
            <person name="Groussin M."/>
            <person name="Gibbons S.M."/>
            <person name="Avila-Pacheco J."/>
            <person name="Jiang X."/>
            <person name="Kearney S.M."/>
            <person name="Perrotta A.R."/>
            <person name="Berdy B."/>
            <person name="Zhao S."/>
            <person name="Lieberman T.D."/>
            <person name="Swanson P.K."/>
            <person name="Smith M."/>
            <person name="Roesemann S."/>
            <person name="Alexander J.E."/>
            <person name="Rich S.A."/>
            <person name="Livny J."/>
            <person name="Vlamakis H."/>
            <person name="Clish C."/>
            <person name="Bullock K."/>
            <person name="Deik A."/>
            <person name="Scott J."/>
            <person name="Pierce K.A."/>
            <person name="Xavier R.J."/>
            <person name="Alm E.J."/>
        </authorList>
    </citation>
    <scope>NUCLEOTIDE SEQUENCE [LARGE SCALE GENOMIC DNA]</scope>
    <source>
        <strain evidence="2 5">BIOML-A62</strain>
    </source>
</reference>
<dbReference type="InterPro" id="IPR011871">
    <property type="entry name" value="Fib_succ_major"/>
</dbReference>
<dbReference type="EMBL" id="QRNE01000004">
    <property type="protein sequence ID" value="RHK29616.1"/>
    <property type="molecule type" value="Genomic_DNA"/>
</dbReference>
<dbReference type="Gene3D" id="2.60.40.2620">
    <property type="entry name" value="Fimbrillin-like"/>
    <property type="match status" value="1"/>
</dbReference>
<name>A0A415G1D3_9BACE</name>
<dbReference type="AlphaFoldDB" id="A0A415G1D3"/>
<proteinExistence type="predicted"/>
<dbReference type="Pfam" id="PF09603">
    <property type="entry name" value="Fib_succ_major"/>
    <property type="match status" value="1"/>
</dbReference>
<dbReference type="CDD" id="cd13120">
    <property type="entry name" value="BF2867_like_N"/>
    <property type="match status" value="1"/>
</dbReference>
<accession>A0A415G1D3</accession>
<comment type="caution">
    <text evidence="3">The sequence shown here is derived from an EMBL/GenBank/DDBJ whole genome shotgun (WGS) entry which is preliminary data.</text>
</comment>
<evidence type="ECO:0000313" key="2">
    <source>
        <dbReference type="EMBL" id="KAB6140392.1"/>
    </source>
</evidence>
<dbReference type="RefSeq" id="WP_008642973.1">
    <property type="nucleotide sequence ID" value="NZ_CP042282.1"/>
</dbReference>
<dbReference type="PROSITE" id="PS51257">
    <property type="entry name" value="PROKAR_LIPOPROTEIN"/>
    <property type="match status" value="1"/>
</dbReference>
<evidence type="ECO:0000259" key="1">
    <source>
        <dbReference type="Pfam" id="PF09603"/>
    </source>
</evidence>
<dbReference type="Pfam" id="PF13149">
    <property type="entry name" value="Mfa_like_1"/>
    <property type="match status" value="1"/>
</dbReference>
<sequence length="540" mass="58773">MKKSLTFIFAAALLVSCQQEENETTTPSDSRITISPVITRATEVNFETGDKIGVTIIQNGDFVYAENKLMTFNDGVFAGDLLWYPEGNDKSQIVAYYPYREGNTPTSFSVEADQTTGYGASDLMAASNKDVLPTVNTITMNFKHLLTKLVINVTKEVEANITSIALKGSIPTATLDLAALTVTADANVAATNITAQVVETNKTYRALIVPQTVALTLEVATSDGKTLSQKLTSTTLAQGGQYSVNIRVLPDDIEVKLIGDIENWTDEGEIGADNEIPFEEHLNENYFLYDNVKYNTVTLANGTTWMAEPLIYLPKGYTPSTDPTADSHVWYPYEIKADGATVATTEESAIKELGYLYDFQVALGGKEITESNLNSFEGAQGICPKGWHIPTRLEYFNLVGKTTNDVDGKVPADGDKALFYDAVYDGAKISSLNNAGFNYQFSGVRMATSLTGAGSYQKTAIAEDANIQTAWHGKPAMNYLMTSTAFKPVYNSTSGLLTNIQFFGLMSTINAKYSEGRLSLSYVSIKAGMQLRCVRDQAAN</sequence>
<evidence type="ECO:0000313" key="4">
    <source>
        <dbReference type="Proteomes" id="UP000285503"/>
    </source>
</evidence>
<organism evidence="3 4">
    <name type="scientific">Bacteroides xylanisolvens</name>
    <dbReference type="NCBI Taxonomy" id="371601"/>
    <lineage>
        <taxon>Bacteria</taxon>
        <taxon>Pseudomonadati</taxon>
        <taxon>Bacteroidota</taxon>
        <taxon>Bacteroidia</taxon>
        <taxon>Bacteroidales</taxon>
        <taxon>Bacteroidaceae</taxon>
        <taxon>Bacteroides</taxon>
    </lineage>
</organism>